<dbReference type="EMBL" id="JAADYS010002002">
    <property type="protein sequence ID" value="KAF4460156.1"/>
    <property type="molecule type" value="Genomic_DNA"/>
</dbReference>
<keyword evidence="2" id="KW-1185">Reference proteome</keyword>
<organism evidence="1 2">
    <name type="scientific">Fusarium albosuccineum</name>
    <dbReference type="NCBI Taxonomy" id="1237068"/>
    <lineage>
        <taxon>Eukaryota</taxon>
        <taxon>Fungi</taxon>
        <taxon>Dikarya</taxon>
        <taxon>Ascomycota</taxon>
        <taxon>Pezizomycotina</taxon>
        <taxon>Sordariomycetes</taxon>
        <taxon>Hypocreomycetidae</taxon>
        <taxon>Hypocreales</taxon>
        <taxon>Nectriaceae</taxon>
        <taxon>Fusarium</taxon>
        <taxon>Fusarium decemcellulare species complex</taxon>
    </lineage>
</organism>
<sequence>MAPSQTKKKLKERHARSAARLQRTTALTVGDTFCQHCFRAAMKNDEKGAKEPIGRKPTEFTVITCEFESAGSTRCAKCNVGSDPCDQIPDLLTGNARDVVLLTTYANGLINEDETDSESEADGTDAEPEANGPIAYLFSVQSRRRIVAAVYDLRVAFSTIMTQHSKEHSLIGTKAKTKAADAAYRDYCLQRRRLNTIQNGAWPLDPNSPQHQL</sequence>
<name>A0A8H4P8J9_9HYPO</name>
<reference evidence="1 2" key="1">
    <citation type="submission" date="2020-01" db="EMBL/GenBank/DDBJ databases">
        <title>Identification and distribution of gene clusters putatively required for synthesis of sphingolipid metabolism inhibitors in phylogenetically diverse species of the filamentous fungus Fusarium.</title>
        <authorList>
            <person name="Kim H.-S."/>
            <person name="Busman M."/>
            <person name="Brown D.W."/>
            <person name="Divon H."/>
            <person name="Uhlig S."/>
            <person name="Proctor R.H."/>
        </authorList>
    </citation>
    <scope>NUCLEOTIDE SEQUENCE [LARGE SCALE GENOMIC DNA]</scope>
    <source>
        <strain evidence="1 2">NRRL 20459</strain>
    </source>
</reference>
<gene>
    <name evidence="1" type="ORF">FALBO_13069</name>
</gene>
<proteinExistence type="predicted"/>
<accession>A0A8H4P8J9</accession>
<comment type="caution">
    <text evidence="1">The sequence shown here is derived from an EMBL/GenBank/DDBJ whole genome shotgun (WGS) entry which is preliminary data.</text>
</comment>
<dbReference type="Proteomes" id="UP000554235">
    <property type="component" value="Unassembled WGS sequence"/>
</dbReference>
<dbReference type="AlphaFoldDB" id="A0A8H4P8J9"/>
<protein>
    <submittedName>
        <fullName evidence="1">Uncharacterized protein</fullName>
    </submittedName>
</protein>
<evidence type="ECO:0000313" key="1">
    <source>
        <dbReference type="EMBL" id="KAF4460156.1"/>
    </source>
</evidence>
<evidence type="ECO:0000313" key="2">
    <source>
        <dbReference type="Proteomes" id="UP000554235"/>
    </source>
</evidence>